<organism evidence="3 4">
    <name type="scientific">Sphingobium algorifonticola</name>
    <dbReference type="NCBI Taxonomy" id="2008318"/>
    <lineage>
        <taxon>Bacteria</taxon>
        <taxon>Pseudomonadati</taxon>
        <taxon>Pseudomonadota</taxon>
        <taxon>Alphaproteobacteria</taxon>
        <taxon>Sphingomonadales</taxon>
        <taxon>Sphingomonadaceae</taxon>
        <taxon>Sphingobium</taxon>
    </lineage>
</organism>
<evidence type="ECO:0000313" key="4">
    <source>
        <dbReference type="Proteomes" id="UP000282977"/>
    </source>
</evidence>
<reference evidence="3 4" key="1">
    <citation type="submission" date="2019-01" db="EMBL/GenBank/DDBJ databases">
        <authorList>
            <person name="Chen W.-M."/>
        </authorList>
    </citation>
    <scope>NUCLEOTIDE SEQUENCE [LARGE SCALE GENOMIC DNA]</scope>
    <source>
        <strain evidence="3 4">TLA-22</strain>
    </source>
</reference>
<name>A0A437JCS1_9SPHN</name>
<comment type="caution">
    <text evidence="3">The sequence shown here is derived from an EMBL/GenBank/DDBJ whole genome shotgun (WGS) entry which is preliminary data.</text>
</comment>
<evidence type="ECO:0000256" key="1">
    <source>
        <dbReference type="SAM" id="SignalP"/>
    </source>
</evidence>
<dbReference type="Proteomes" id="UP000282977">
    <property type="component" value="Unassembled WGS sequence"/>
</dbReference>
<dbReference type="Pfam" id="PF01497">
    <property type="entry name" value="Peripla_BP_2"/>
    <property type="match status" value="1"/>
</dbReference>
<feature type="chain" id="PRO_5019268433" evidence="1">
    <location>
        <begin position="19"/>
        <end position="264"/>
    </location>
</feature>
<dbReference type="AlphaFoldDB" id="A0A437JCS1"/>
<keyword evidence="4" id="KW-1185">Reference proteome</keyword>
<dbReference type="GO" id="GO:0071281">
    <property type="term" value="P:cellular response to iron ion"/>
    <property type="evidence" value="ECO:0007669"/>
    <property type="project" value="TreeGrafter"/>
</dbReference>
<dbReference type="InterPro" id="IPR002491">
    <property type="entry name" value="ABC_transptr_periplasmic_BD"/>
</dbReference>
<evidence type="ECO:0000313" key="3">
    <source>
        <dbReference type="EMBL" id="RVT43691.1"/>
    </source>
</evidence>
<dbReference type="SUPFAM" id="SSF53807">
    <property type="entry name" value="Helical backbone' metal receptor"/>
    <property type="match status" value="1"/>
</dbReference>
<dbReference type="PANTHER" id="PTHR30535:SF34">
    <property type="entry name" value="MOLYBDATE-BINDING PROTEIN MOLA"/>
    <property type="match status" value="1"/>
</dbReference>
<gene>
    <name evidence="3" type="ORF">ENE74_03550</name>
</gene>
<dbReference type="OrthoDB" id="1632039at2"/>
<sequence>MNRLILALPLLALTAASAPPPKRIVSLNLCADQLLLALADRGQIAALTPLARDTAMSAEAARAKAWPVAKGGAENLLMLRPDLVITSPYYRIAPQASGTYRTLSLPEANSYADIRAQVMQVAQAIGHPERGTALLRRMDADLASIPKLSRPPVAAYWQRRGYMTGTGTLVDDLMQRVGLRNLAGVLGKPVLSRLSVEEMVVARPDYLIVETATDVVQDKGTEMLHHPALKAMPRLRLPEAWTVCGGPAYVRAAQSLAAQLRPRR</sequence>
<feature type="signal peptide" evidence="1">
    <location>
        <begin position="1"/>
        <end position="18"/>
    </location>
</feature>
<proteinExistence type="predicted"/>
<keyword evidence="1" id="KW-0732">Signal</keyword>
<evidence type="ECO:0000259" key="2">
    <source>
        <dbReference type="PROSITE" id="PS50983"/>
    </source>
</evidence>
<protein>
    <submittedName>
        <fullName evidence="3">ABC transporter substrate-binding protein</fullName>
    </submittedName>
</protein>
<dbReference type="InterPro" id="IPR050902">
    <property type="entry name" value="ABC_Transporter_SBP"/>
</dbReference>
<dbReference type="EMBL" id="RZUL01000001">
    <property type="protein sequence ID" value="RVT43691.1"/>
    <property type="molecule type" value="Genomic_DNA"/>
</dbReference>
<dbReference type="RefSeq" id="WP_127689230.1">
    <property type="nucleotide sequence ID" value="NZ_RZUL01000001.1"/>
</dbReference>
<accession>A0A437JCS1</accession>
<dbReference type="Gene3D" id="3.40.50.1980">
    <property type="entry name" value="Nitrogenase molybdenum iron protein domain"/>
    <property type="match status" value="2"/>
</dbReference>
<dbReference type="PANTHER" id="PTHR30535">
    <property type="entry name" value="VITAMIN B12-BINDING PROTEIN"/>
    <property type="match status" value="1"/>
</dbReference>
<feature type="domain" description="Fe/B12 periplasmic-binding" evidence="2">
    <location>
        <begin position="23"/>
        <end position="264"/>
    </location>
</feature>
<dbReference type="PROSITE" id="PS50983">
    <property type="entry name" value="FE_B12_PBP"/>
    <property type="match status" value="1"/>
</dbReference>